<evidence type="ECO:0000313" key="2">
    <source>
        <dbReference type="Proteomes" id="UP000571950"/>
    </source>
</evidence>
<dbReference type="AlphaFoldDB" id="A0A7W6BLH1"/>
<evidence type="ECO:0000313" key="1">
    <source>
        <dbReference type="EMBL" id="MBB3924818.1"/>
    </source>
</evidence>
<proteinExistence type="predicted"/>
<dbReference type="RefSeq" id="WP_188070399.1">
    <property type="nucleotide sequence ID" value="NZ_BSPS01000043.1"/>
</dbReference>
<sequence length="88" mass="9160">MTNPFNSFADAPAAPSCAPYTLVPHDTDELTLVPKGIYVGSGGDVTLRGVDGVADVTYRNLPDASYIAVRAQYVRATGTTASNLIAEA</sequence>
<reference evidence="1 2" key="1">
    <citation type="submission" date="2020-08" db="EMBL/GenBank/DDBJ databases">
        <title>Genomic Encyclopedia of Type Strains, Phase IV (KMG-IV): sequencing the most valuable type-strain genomes for metagenomic binning, comparative biology and taxonomic classification.</title>
        <authorList>
            <person name="Goeker M."/>
        </authorList>
    </citation>
    <scope>NUCLEOTIDE SEQUENCE [LARGE SCALE GENOMIC DNA]</scope>
    <source>
        <strain evidence="1 2">DSM 26189</strain>
    </source>
</reference>
<accession>A0A7W6BLH1</accession>
<keyword evidence="2" id="KW-1185">Reference proteome</keyword>
<gene>
    <name evidence="1" type="ORF">GGR43_000519</name>
</gene>
<dbReference type="Proteomes" id="UP000571950">
    <property type="component" value="Unassembled WGS sequence"/>
</dbReference>
<protein>
    <submittedName>
        <fullName evidence="1">Uncharacterized protein</fullName>
    </submittedName>
</protein>
<organism evidence="1 2">
    <name type="scientific">Sphingobium jiangsuense</name>
    <dbReference type="NCBI Taxonomy" id="870476"/>
    <lineage>
        <taxon>Bacteria</taxon>
        <taxon>Pseudomonadati</taxon>
        <taxon>Pseudomonadota</taxon>
        <taxon>Alphaproteobacteria</taxon>
        <taxon>Sphingomonadales</taxon>
        <taxon>Sphingomonadaceae</taxon>
        <taxon>Sphingobium</taxon>
    </lineage>
</organism>
<dbReference type="EMBL" id="JACIDT010000002">
    <property type="protein sequence ID" value="MBB3924818.1"/>
    <property type="molecule type" value="Genomic_DNA"/>
</dbReference>
<name>A0A7W6BLH1_9SPHN</name>
<comment type="caution">
    <text evidence="1">The sequence shown here is derived from an EMBL/GenBank/DDBJ whole genome shotgun (WGS) entry which is preliminary data.</text>
</comment>